<feature type="signal peptide" evidence="10">
    <location>
        <begin position="1"/>
        <end position="22"/>
    </location>
</feature>
<feature type="transmembrane region" description="Helical" evidence="9">
    <location>
        <begin position="328"/>
        <end position="354"/>
    </location>
</feature>
<evidence type="ECO:0000256" key="6">
    <source>
        <dbReference type="ARBA" id="ARBA00023136"/>
    </source>
</evidence>
<feature type="transmembrane region" description="Helical" evidence="9">
    <location>
        <begin position="277"/>
        <end position="296"/>
    </location>
</feature>
<keyword evidence="5 9" id="KW-1133">Transmembrane helix</keyword>
<dbReference type="PANTHER" id="PTHR13598">
    <property type="entry name" value="AT07567P-RELATED"/>
    <property type="match status" value="1"/>
</dbReference>
<dbReference type="PANTHER" id="PTHR13598:SF1">
    <property type="entry name" value="AT07567P-RELATED"/>
    <property type="match status" value="1"/>
</dbReference>
<feature type="transmembrane region" description="Helical" evidence="9">
    <location>
        <begin position="195"/>
        <end position="215"/>
    </location>
</feature>
<gene>
    <name evidence="11" type="ORF">A3770_15p74910</name>
</gene>
<dbReference type="STRING" id="1764295.A0A5B8MWQ9"/>
<organism evidence="11 12">
    <name type="scientific">Chloropicon primus</name>
    <dbReference type="NCBI Taxonomy" id="1764295"/>
    <lineage>
        <taxon>Eukaryota</taxon>
        <taxon>Viridiplantae</taxon>
        <taxon>Chlorophyta</taxon>
        <taxon>Chloropicophyceae</taxon>
        <taxon>Chloropicales</taxon>
        <taxon>Chloropicaceae</taxon>
        <taxon>Chloropicon</taxon>
    </lineage>
</organism>
<keyword evidence="3 9" id="KW-0812">Transmembrane</keyword>
<feature type="transmembrane region" description="Helical" evidence="9">
    <location>
        <begin position="222"/>
        <end position="240"/>
    </location>
</feature>
<reference evidence="11 12" key="1">
    <citation type="submission" date="2018-07" db="EMBL/GenBank/DDBJ databases">
        <title>The complete nuclear genome of the prasinophyte Chloropicon primus (CCMP1205).</title>
        <authorList>
            <person name="Pombert J.-F."/>
            <person name="Otis C."/>
            <person name="Turmel M."/>
            <person name="Lemieux C."/>
        </authorList>
    </citation>
    <scope>NUCLEOTIDE SEQUENCE [LARGE SCALE GENOMIC DNA]</scope>
    <source>
        <strain evidence="11 12">CCMP1205</strain>
    </source>
</reference>
<evidence type="ECO:0000313" key="12">
    <source>
        <dbReference type="Proteomes" id="UP000316726"/>
    </source>
</evidence>
<evidence type="ECO:0000256" key="3">
    <source>
        <dbReference type="ARBA" id="ARBA00022692"/>
    </source>
</evidence>
<dbReference type="EMBL" id="CP031048">
    <property type="protein sequence ID" value="QDZ24973.1"/>
    <property type="molecule type" value="Genomic_DNA"/>
</dbReference>
<keyword evidence="7" id="KW-0539">Nucleus</keyword>
<evidence type="ECO:0000256" key="4">
    <source>
        <dbReference type="ARBA" id="ARBA00022729"/>
    </source>
</evidence>
<evidence type="ECO:0000256" key="5">
    <source>
        <dbReference type="ARBA" id="ARBA00022989"/>
    </source>
</evidence>
<keyword evidence="12" id="KW-1185">Reference proteome</keyword>
<evidence type="ECO:0000256" key="9">
    <source>
        <dbReference type="SAM" id="Phobius"/>
    </source>
</evidence>
<sequence length="481" mass="51929">MAATAVLVALLASSAWLHGVEAGQHALREEDSVQVTSRQPLVEPLPTLHSHVSRAEYTPPLLAKLYWVTLSLSDVYAVATCRSDEGSSFNFCVSSGVDAAESGDCRTKHARSFFSSRRLVVALKGTELCNRSPLLDTLKLLAFGSQGKGPSDQEKPQELSCFIPISPYRGYNSTVAVSGRAQAQCVVTVEENLSIFRVSACLFGFALITLAPMLSRSLPFRIGLGAIFAMVFALVLAIYYCTKRPRVTLGSSVFLALAAMNQSWWRSFLNAERMQQAAVVYCLVSACGGAAVSYYFDSSFSSSKATSIISTSFQGVGTLLIYSHSQSLVMTGVTILVAFSLQILSIDVVAMTLFGARGERPVDKAGVSRQARKVRTPPSSQRGKEGRKAFSPFKATLSPEKRNKRLSEVMTPIKPKASPSSSSSDTSQVAHCVSQGLLLNEETSRLIKIGKGTYHKLIKEGWEVDKKAGVISPPSKKKKSA</sequence>
<comment type="subcellular location">
    <subcellularLocation>
        <location evidence="1">Nucleus inner membrane</location>
        <topology evidence="1">Multi-pass membrane protein</topology>
        <orientation evidence="1">Nucleoplasmic side</orientation>
    </subcellularLocation>
</comment>
<feature type="region of interest" description="Disordered" evidence="8">
    <location>
        <begin position="364"/>
        <end position="395"/>
    </location>
</feature>
<evidence type="ECO:0000256" key="7">
    <source>
        <dbReference type="ARBA" id="ARBA00023242"/>
    </source>
</evidence>
<accession>A0A5B8MWQ9</accession>
<evidence type="ECO:0000256" key="8">
    <source>
        <dbReference type="SAM" id="MobiDB-lite"/>
    </source>
</evidence>
<evidence type="ECO:0000256" key="10">
    <source>
        <dbReference type="SAM" id="SignalP"/>
    </source>
</evidence>
<dbReference type="AlphaFoldDB" id="A0A5B8MWQ9"/>
<evidence type="ECO:0000256" key="2">
    <source>
        <dbReference type="ARBA" id="ARBA00005748"/>
    </source>
</evidence>
<proteinExistence type="inferred from homology"/>
<name>A0A5B8MWQ9_9CHLO</name>
<keyword evidence="4 10" id="KW-0732">Signal</keyword>
<feature type="chain" id="PRO_5022727196" evidence="10">
    <location>
        <begin position="23"/>
        <end position="481"/>
    </location>
</feature>
<dbReference type="GO" id="GO:0005637">
    <property type="term" value="C:nuclear inner membrane"/>
    <property type="evidence" value="ECO:0007669"/>
    <property type="project" value="UniProtKB-SubCell"/>
</dbReference>
<evidence type="ECO:0000256" key="1">
    <source>
        <dbReference type="ARBA" id="ARBA00004575"/>
    </source>
</evidence>
<dbReference type="InterPro" id="IPR019358">
    <property type="entry name" value="NEMP_fam"/>
</dbReference>
<keyword evidence="6 9" id="KW-0472">Membrane</keyword>
<evidence type="ECO:0000313" key="11">
    <source>
        <dbReference type="EMBL" id="QDZ24973.1"/>
    </source>
</evidence>
<dbReference type="Proteomes" id="UP000316726">
    <property type="component" value="Chromosome 15"/>
</dbReference>
<comment type="similarity">
    <text evidence="2">Belongs to the NEMP family.</text>
</comment>
<protein>
    <submittedName>
        <fullName evidence="11">Uncharacterized protein</fullName>
    </submittedName>
</protein>
<dbReference type="Pfam" id="PF10225">
    <property type="entry name" value="NEMP"/>
    <property type="match status" value="1"/>
</dbReference>